<comment type="caution">
    <text evidence="1">The sequence shown here is derived from an EMBL/GenBank/DDBJ whole genome shotgun (WGS) entry which is preliminary data.</text>
</comment>
<name>A0ABQ2E3R8_9ACTN</name>
<evidence type="ECO:0000313" key="2">
    <source>
        <dbReference type="Proteomes" id="UP000660265"/>
    </source>
</evidence>
<evidence type="ECO:0000313" key="1">
    <source>
        <dbReference type="EMBL" id="GGJ93483.1"/>
    </source>
</evidence>
<proteinExistence type="predicted"/>
<protein>
    <submittedName>
        <fullName evidence="1">Uncharacterized protein</fullName>
    </submittedName>
</protein>
<sequence length="69" mass="7091">MGMTCDAIRQVPPNSPAPDSAWDIVAADRGPGSIACAGVRDNEGSVRARYRAARGQAIGACPRTGPARP</sequence>
<keyword evidence="2" id="KW-1185">Reference proteome</keyword>
<dbReference type="EMBL" id="BMMV01000007">
    <property type="protein sequence ID" value="GGJ93483.1"/>
    <property type="molecule type" value="Genomic_DNA"/>
</dbReference>
<accession>A0ABQ2E3R8</accession>
<reference evidence="2" key="1">
    <citation type="journal article" date="2019" name="Int. J. Syst. Evol. Microbiol.">
        <title>The Global Catalogue of Microorganisms (GCM) 10K type strain sequencing project: providing services to taxonomists for standard genome sequencing and annotation.</title>
        <authorList>
            <consortium name="The Broad Institute Genomics Platform"/>
            <consortium name="The Broad Institute Genome Sequencing Center for Infectious Disease"/>
            <person name="Wu L."/>
            <person name="Ma J."/>
        </authorList>
    </citation>
    <scope>NUCLEOTIDE SEQUENCE [LARGE SCALE GENOMIC DNA]</scope>
    <source>
        <strain evidence="2">CGMCC 4.7275</strain>
    </source>
</reference>
<gene>
    <name evidence="1" type="ORF">GCM10011583_26170</name>
</gene>
<organism evidence="1 2">
    <name type="scientific">Streptomyces camponoticapitis</name>
    <dbReference type="NCBI Taxonomy" id="1616125"/>
    <lineage>
        <taxon>Bacteria</taxon>
        <taxon>Bacillati</taxon>
        <taxon>Actinomycetota</taxon>
        <taxon>Actinomycetes</taxon>
        <taxon>Kitasatosporales</taxon>
        <taxon>Streptomycetaceae</taxon>
        <taxon>Streptomyces</taxon>
    </lineage>
</organism>
<dbReference type="Proteomes" id="UP000660265">
    <property type="component" value="Unassembled WGS sequence"/>
</dbReference>